<proteinExistence type="predicted"/>
<keyword evidence="2" id="KW-1185">Reference proteome</keyword>
<accession>A0A225EF44</accession>
<dbReference type="AlphaFoldDB" id="A0A225EF44"/>
<evidence type="ECO:0000313" key="2">
    <source>
        <dbReference type="Proteomes" id="UP000214646"/>
    </source>
</evidence>
<evidence type="ECO:0000313" key="1">
    <source>
        <dbReference type="EMBL" id="OWK46867.1"/>
    </source>
</evidence>
<dbReference type="Proteomes" id="UP000214646">
    <property type="component" value="Unassembled WGS sequence"/>
</dbReference>
<gene>
    <name evidence="1" type="ORF">FRUB_00566</name>
</gene>
<comment type="caution">
    <text evidence="1">The sequence shown here is derived from an EMBL/GenBank/DDBJ whole genome shotgun (WGS) entry which is preliminary data.</text>
</comment>
<sequence>MRRAVADVPRDGQIISRISLRTQEGSQVLLGDSDSVNGGECNR</sequence>
<reference evidence="2" key="1">
    <citation type="submission" date="2017-06" db="EMBL/GenBank/DDBJ databases">
        <title>Genome analysis of Fimbriiglobus ruber SP5, the first member of the order Planctomycetales with confirmed chitinolytic capability.</title>
        <authorList>
            <person name="Ravin N.V."/>
            <person name="Rakitin A.L."/>
            <person name="Ivanova A.A."/>
            <person name="Beletsky A.V."/>
            <person name="Kulichevskaya I.S."/>
            <person name="Mardanov A.V."/>
            <person name="Dedysh S.N."/>
        </authorList>
    </citation>
    <scope>NUCLEOTIDE SEQUENCE [LARGE SCALE GENOMIC DNA]</scope>
    <source>
        <strain evidence="2">SP5</strain>
    </source>
</reference>
<name>A0A225EF44_9BACT</name>
<dbReference type="EMBL" id="NIDE01000001">
    <property type="protein sequence ID" value="OWK46867.1"/>
    <property type="molecule type" value="Genomic_DNA"/>
</dbReference>
<organism evidence="1 2">
    <name type="scientific">Fimbriiglobus ruber</name>
    <dbReference type="NCBI Taxonomy" id="1908690"/>
    <lineage>
        <taxon>Bacteria</taxon>
        <taxon>Pseudomonadati</taxon>
        <taxon>Planctomycetota</taxon>
        <taxon>Planctomycetia</taxon>
        <taxon>Gemmatales</taxon>
        <taxon>Gemmataceae</taxon>
        <taxon>Fimbriiglobus</taxon>
    </lineage>
</organism>
<protein>
    <submittedName>
        <fullName evidence="1">Uncharacterized protein</fullName>
    </submittedName>
</protein>